<accession>A0A7K1L8N9</accession>
<protein>
    <submittedName>
        <fullName evidence="2">DUF397 domain-containing protein</fullName>
    </submittedName>
</protein>
<dbReference type="RefSeq" id="WP_156219670.1">
    <property type="nucleotide sequence ID" value="NZ_WOFH01000011.1"/>
</dbReference>
<organism evidence="2 3">
    <name type="scientific">Actinomadura litoris</name>
    <dbReference type="NCBI Taxonomy" id="2678616"/>
    <lineage>
        <taxon>Bacteria</taxon>
        <taxon>Bacillati</taxon>
        <taxon>Actinomycetota</taxon>
        <taxon>Actinomycetes</taxon>
        <taxon>Streptosporangiales</taxon>
        <taxon>Thermomonosporaceae</taxon>
        <taxon>Actinomadura</taxon>
    </lineage>
</organism>
<dbReference type="AlphaFoldDB" id="A0A7K1L8N9"/>
<name>A0A7K1L8N9_9ACTN</name>
<gene>
    <name evidence="2" type="ORF">GNZ18_28615</name>
</gene>
<comment type="caution">
    <text evidence="2">The sequence shown here is derived from an EMBL/GenBank/DDBJ whole genome shotgun (WGS) entry which is preliminary data.</text>
</comment>
<evidence type="ECO:0000259" key="1">
    <source>
        <dbReference type="Pfam" id="PF04149"/>
    </source>
</evidence>
<proteinExistence type="predicted"/>
<sequence>MTEQVAEARWRTSSYTEGQDCVELASLGGLIRFRDSKAPQAPHLSISRDALACLLDRIKSGNHDL</sequence>
<dbReference type="Pfam" id="PF04149">
    <property type="entry name" value="DUF397"/>
    <property type="match status" value="1"/>
</dbReference>
<dbReference type="Proteomes" id="UP000432015">
    <property type="component" value="Unassembled WGS sequence"/>
</dbReference>
<feature type="domain" description="DUF397" evidence="1">
    <location>
        <begin position="8"/>
        <end position="59"/>
    </location>
</feature>
<dbReference type="InterPro" id="IPR007278">
    <property type="entry name" value="DUF397"/>
</dbReference>
<evidence type="ECO:0000313" key="2">
    <source>
        <dbReference type="EMBL" id="MUN40535.1"/>
    </source>
</evidence>
<dbReference type="EMBL" id="WOFH01000011">
    <property type="protein sequence ID" value="MUN40535.1"/>
    <property type="molecule type" value="Genomic_DNA"/>
</dbReference>
<evidence type="ECO:0000313" key="3">
    <source>
        <dbReference type="Proteomes" id="UP000432015"/>
    </source>
</evidence>
<keyword evidence="3" id="KW-1185">Reference proteome</keyword>
<reference evidence="2 3" key="1">
    <citation type="submission" date="2019-11" db="EMBL/GenBank/DDBJ databases">
        <authorList>
            <person name="Cao P."/>
        </authorList>
    </citation>
    <scope>NUCLEOTIDE SEQUENCE [LARGE SCALE GENOMIC DNA]</scope>
    <source>
        <strain evidence="2 3">NEAU-AAG5</strain>
    </source>
</reference>